<feature type="compositionally biased region" description="Polar residues" evidence="1">
    <location>
        <begin position="443"/>
        <end position="454"/>
    </location>
</feature>
<organism evidence="2">
    <name type="scientific">uncultured Caudovirales phage</name>
    <dbReference type="NCBI Taxonomy" id="2100421"/>
    <lineage>
        <taxon>Viruses</taxon>
        <taxon>Duplodnaviria</taxon>
        <taxon>Heunggongvirae</taxon>
        <taxon>Uroviricota</taxon>
        <taxon>Caudoviricetes</taxon>
        <taxon>Peduoviridae</taxon>
        <taxon>Maltschvirus</taxon>
        <taxon>Maltschvirus maltsch</taxon>
    </lineage>
</organism>
<reference evidence="2" key="1">
    <citation type="submission" date="2020-05" db="EMBL/GenBank/DDBJ databases">
        <authorList>
            <person name="Chiriac C."/>
            <person name="Salcher M."/>
            <person name="Ghai R."/>
            <person name="Kavagutti S V."/>
        </authorList>
    </citation>
    <scope>NUCLEOTIDE SEQUENCE</scope>
</reference>
<feature type="region of interest" description="Disordered" evidence="1">
    <location>
        <begin position="427"/>
        <end position="454"/>
    </location>
</feature>
<sequence length="454" mass="49482">MSEIRRLTLKLYNENNSFIANIPFDGAGTNYDRRLNQPGVANVAVPAQAAVSSELLYGRYIRFLEDNVAVFTMVIEELEVVVVDKTPDASTVIAKGRGWIAELSDARVYPPNGAGVLPMSDNVYFNYAHKDLDRSTWVQPVVDENVFKYDNFFGTPVDSSGIRPETPGWPDIFTGWLAPWNADGAGSHTVGVMYFTNYFYAPVTADYTFVVAADNVGDHWIDNVFMLRTTDWSQASSIGVLLTIGWHRYTCRVENTEQRVNGALVPGNPLNPIGLAVVGYGAILSRYLINDNIILRSSYGAAHGTFGGGGWSEYEGWLCLPYTEYTPGFTIGKVMRLLVQAEKARGAEVGVPLSGGLSGWTLGFTDTHDSAGTAWPIIPEIIAKVGDDYLSVFTQFSDQGLMDFAARPTTRVIDAWLIGEQGNYHTDPASPPELSVSPGGGASNISRASVSGKR</sequence>
<name>A0A6J5RC48_9CAUD</name>
<gene>
    <name evidence="2" type="ORF">UFOVP1279_35</name>
</gene>
<dbReference type="EMBL" id="LR797224">
    <property type="protein sequence ID" value="CAB4195090.1"/>
    <property type="molecule type" value="Genomic_DNA"/>
</dbReference>
<proteinExistence type="predicted"/>
<protein>
    <submittedName>
        <fullName evidence="2">Uncharacterized protein</fullName>
    </submittedName>
</protein>
<evidence type="ECO:0000256" key="1">
    <source>
        <dbReference type="SAM" id="MobiDB-lite"/>
    </source>
</evidence>
<accession>A0A6J5RC48</accession>
<evidence type="ECO:0000313" key="2">
    <source>
        <dbReference type="EMBL" id="CAB4195090.1"/>
    </source>
</evidence>